<reference evidence="1 2" key="1">
    <citation type="submission" date="2017-06" db="EMBL/GenBank/DDBJ databases">
        <title>Genome sequencing of cyanobaciteial culture collection at National Institute for Environmental Studies (NIES).</title>
        <authorList>
            <person name="Hirose Y."/>
            <person name="Shimura Y."/>
            <person name="Fujisawa T."/>
            <person name="Nakamura Y."/>
            <person name="Kawachi M."/>
        </authorList>
    </citation>
    <scope>NUCLEOTIDE SEQUENCE [LARGE SCALE GENOMIC DNA]</scope>
    <source>
        <strain evidence="1 2">NIES-2135</strain>
    </source>
</reference>
<evidence type="ECO:0000313" key="2">
    <source>
        <dbReference type="Proteomes" id="UP000217895"/>
    </source>
</evidence>
<dbReference type="EMBL" id="AP018203">
    <property type="protein sequence ID" value="BAY55276.1"/>
    <property type="molecule type" value="Genomic_DNA"/>
</dbReference>
<gene>
    <name evidence="1" type="ORF">NIES2135_20990</name>
</gene>
<keyword evidence="2" id="KW-1185">Reference proteome</keyword>
<dbReference type="Gene3D" id="1.10.150.320">
    <property type="entry name" value="Photosystem II 12 kDa extrinsic protein"/>
    <property type="match status" value="1"/>
</dbReference>
<evidence type="ECO:0000313" key="1">
    <source>
        <dbReference type="EMBL" id="BAY55276.1"/>
    </source>
</evidence>
<dbReference type="AlphaFoldDB" id="A0A1Z4JEW0"/>
<dbReference type="Pfam" id="PF12836">
    <property type="entry name" value="HHH_3"/>
    <property type="match status" value="1"/>
</dbReference>
<sequence>MPILYAPPNWEPRSIPPTEVRRCLKDGYRETAPDVLSVPNKQIPISTTVQPVPVVPPEQIDARINVNTASLAQLSKLPGITTAIAKKVIAARPYSSIEDLCERFPELDRIQLEPKVSFDAAI</sequence>
<protein>
    <submittedName>
        <fullName evidence="1">Phospholipase D</fullName>
    </submittedName>
</protein>
<accession>A0A1Z4JEW0</accession>
<organism evidence="1 2">
    <name type="scientific">Leptolyngbya boryana NIES-2135</name>
    <dbReference type="NCBI Taxonomy" id="1973484"/>
    <lineage>
        <taxon>Bacteria</taxon>
        <taxon>Bacillati</taxon>
        <taxon>Cyanobacteriota</taxon>
        <taxon>Cyanophyceae</taxon>
        <taxon>Leptolyngbyales</taxon>
        <taxon>Leptolyngbyaceae</taxon>
        <taxon>Leptolyngbya group</taxon>
        <taxon>Leptolyngbya</taxon>
    </lineage>
</organism>
<name>A0A1Z4JEW0_LEPBY</name>
<proteinExistence type="predicted"/>
<dbReference type="Proteomes" id="UP000217895">
    <property type="component" value="Chromosome"/>
</dbReference>
<dbReference type="SUPFAM" id="SSF81585">
    <property type="entry name" value="PsbU/PolX domain-like"/>
    <property type="match status" value="1"/>
</dbReference>